<reference evidence="5 6" key="1">
    <citation type="journal article" date="2006" name="J. Bacteriol.">
        <title>Comparative genomic analysis of three strains of Ehrlichia ruminantium reveals an active process of genome size plasticity.</title>
        <authorList>
            <person name="Frutos R."/>
            <person name="Viari A."/>
            <person name="Ferraz C."/>
            <person name="Morgat A."/>
            <person name="Eychenie S."/>
            <person name="Kandassami Y."/>
            <person name="Chantal I."/>
            <person name="Bensaid A."/>
            <person name="Coissac E."/>
            <person name="Vachiery N."/>
            <person name="Demaille J."/>
            <person name="Martinez D."/>
        </authorList>
    </citation>
    <scope>NUCLEOTIDE SEQUENCE [LARGE SCALE GENOMIC DNA]</scope>
    <source>
        <strain evidence="5 6">Welgevonden</strain>
    </source>
</reference>
<dbReference type="AlphaFoldDB" id="A0A0H3M0Q7"/>
<evidence type="ECO:0000256" key="3">
    <source>
        <dbReference type="ARBA" id="ARBA00023274"/>
    </source>
</evidence>
<dbReference type="NCBIfam" id="TIGR01066">
    <property type="entry name" value="rplM_bact"/>
    <property type="match status" value="1"/>
</dbReference>
<comment type="function">
    <text evidence="4">This protein is one of the early assembly proteins of the 50S ribosomal subunit, although it is not seen to bind rRNA by itself. It is important during the early stages of 50S assembly.</text>
</comment>
<dbReference type="GO" id="GO:0022625">
    <property type="term" value="C:cytosolic large ribosomal subunit"/>
    <property type="evidence" value="ECO:0007669"/>
    <property type="project" value="TreeGrafter"/>
</dbReference>
<dbReference type="SUPFAM" id="SSF52161">
    <property type="entry name" value="Ribosomal protein L13"/>
    <property type="match status" value="1"/>
</dbReference>
<dbReference type="KEGG" id="erw:ERWE_CDS_08260"/>
<dbReference type="InterPro" id="IPR036899">
    <property type="entry name" value="Ribosomal_uL13_sf"/>
</dbReference>
<organism evidence="5 6">
    <name type="scientific">Ehrlichia ruminantium (strain Welgevonden)</name>
    <dbReference type="NCBI Taxonomy" id="254945"/>
    <lineage>
        <taxon>Bacteria</taxon>
        <taxon>Pseudomonadati</taxon>
        <taxon>Pseudomonadota</taxon>
        <taxon>Alphaproteobacteria</taxon>
        <taxon>Rickettsiales</taxon>
        <taxon>Anaplasmataceae</taxon>
        <taxon>Ehrlichia</taxon>
    </lineage>
</organism>
<dbReference type="InterPro" id="IPR005822">
    <property type="entry name" value="Ribosomal_uL13"/>
</dbReference>
<name>A0A0H3M0Q7_EHRRW</name>
<dbReference type="CDD" id="cd00392">
    <property type="entry name" value="Ribosomal_L13"/>
    <property type="match status" value="1"/>
</dbReference>
<dbReference type="PIRSF" id="PIRSF002181">
    <property type="entry name" value="Ribosomal_L13"/>
    <property type="match status" value="1"/>
</dbReference>
<evidence type="ECO:0000256" key="2">
    <source>
        <dbReference type="ARBA" id="ARBA00022980"/>
    </source>
</evidence>
<protein>
    <recommendedName>
        <fullName evidence="4">Large ribosomal subunit protein uL13</fullName>
    </recommendedName>
</protein>
<dbReference type="Pfam" id="PF00572">
    <property type="entry name" value="Ribosomal_L13"/>
    <property type="match status" value="1"/>
</dbReference>
<dbReference type="Proteomes" id="UP000001021">
    <property type="component" value="Chromosome"/>
</dbReference>
<dbReference type="Gene3D" id="3.90.1180.10">
    <property type="entry name" value="Ribosomal protein L13"/>
    <property type="match status" value="1"/>
</dbReference>
<keyword evidence="2 4" id="KW-0689">Ribosomal protein</keyword>
<evidence type="ECO:0000256" key="4">
    <source>
        <dbReference type="HAMAP-Rule" id="MF_01366"/>
    </source>
</evidence>
<gene>
    <name evidence="4 5" type="primary">rplM</name>
    <name evidence="5" type="ordered locus">ERWE_CDS_08260</name>
</gene>
<dbReference type="KEGG" id="eru:Erum7810"/>
<dbReference type="PANTHER" id="PTHR11545:SF2">
    <property type="entry name" value="LARGE RIBOSOMAL SUBUNIT PROTEIN UL13M"/>
    <property type="match status" value="1"/>
</dbReference>
<sequence>MHMETFSLKASQINKRWVVIDASGAVVGRLAAFVATVLRGKNKPEYTPHMDCGDNVIIINAEKVQFTGNKLKRKVYYRHTGYPGGIKSCTPADLFLNKHPERIIKMAVRRMLSTGPMARCRLKNLYVYSGPEHKHNAQQPVQLDFSSINIKNNKRK</sequence>
<evidence type="ECO:0000313" key="6">
    <source>
        <dbReference type="Proteomes" id="UP000001021"/>
    </source>
</evidence>
<dbReference type="GO" id="GO:0017148">
    <property type="term" value="P:negative regulation of translation"/>
    <property type="evidence" value="ECO:0007669"/>
    <property type="project" value="TreeGrafter"/>
</dbReference>
<dbReference type="InterPro" id="IPR005823">
    <property type="entry name" value="Ribosomal_uL13_bac-type"/>
</dbReference>
<evidence type="ECO:0000313" key="5">
    <source>
        <dbReference type="EMBL" id="CAI27320.1"/>
    </source>
</evidence>
<dbReference type="PANTHER" id="PTHR11545">
    <property type="entry name" value="RIBOSOMAL PROTEIN L13"/>
    <property type="match status" value="1"/>
</dbReference>
<dbReference type="GO" id="GO:0003735">
    <property type="term" value="F:structural constituent of ribosome"/>
    <property type="evidence" value="ECO:0007669"/>
    <property type="project" value="InterPro"/>
</dbReference>
<dbReference type="HOGENOM" id="CLU_082184_2_2_5"/>
<comment type="similarity">
    <text evidence="1 4">Belongs to the universal ribosomal protein uL13 family.</text>
</comment>
<dbReference type="eggNOG" id="COG0102">
    <property type="taxonomic scope" value="Bacteria"/>
</dbReference>
<keyword evidence="6" id="KW-1185">Reference proteome</keyword>
<dbReference type="GO" id="GO:0003729">
    <property type="term" value="F:mRNA binding"/>
    <property type="evidence" value="ECO:0007669"/>
    <property type="project" value="TreeGrafter"/>
</dbReference>
<evidence type="ECO:0000256" key="1">
    <source>
        <dbReference type="ARBA" id="ARBA00006227"/>
    </source>
</evidence>
<keyword evidence="3 4" id="KW-0687">Ribonucleoprotein</keyword>
<proteinExistence type="inferred from homology"/>
<accession>A0A0H3M0Q7</accession>
<dbReference type="HAMAP" id="MF_01366">
    <property type="entry name" value="Ribosomal_uL13"/>
    <property type="match status" value="1"/>
</dbReference>
<comment type="subunit">
    <text evidence="4">Part of the 50S ribosomal subunit.</text>
</comment>
<dbReference type="GO" id="GO:0006412">
    <property type="term" value="P:translation"/>
    <property type="evidence" value="ECO:0007669"/>
    <property type="project" value="UniProtKB-UniRule"/>
</dbReference>
<dbReference type="EMBL" id="CR925678">
    <property type="protein sequence ID" value="CAI27320.1"/>
    <property type="molecule type" value="Genomic_DNA"/>
</dbReference>